<gene>
    <name evidence="2" type="ORF">BT96DRAFT_962128</name>
</gene>
<evidence type="ECO:0000256" key="1">
    <source>
        <dbReference type="SAM" id="Phobius"/>
    </source>
</evidence>
<dbReference type="AlphaFoldDB" id="A0A6A4IPE5"/>
<organism evidence="2 3">
    <name type="scientific">Gymnopus androsaceus JB14</name>
    <dbReference type="NCBI Taxonomy" id="1447944"/>
    <lineage>
        <taxon>Eukaryota</taxon>
        <taxon>Fungi</taxon>
        <taxon>Dikarya</taxon>
        <taxon>Basidiomycota</taxon>
        <taxon>Agaricomycotina</taxon>
        <taxon>Agaricomycetes</taxon>
        <taxon>Agaricomycetidae</taxon>
        <taxon>Agaricales</taxon>
        <taxon>Marasmiineae</taxon>
        <taxon>Omphalotaceae</taxon>
        <taxon>Gymnopus</taxon>
    </lineage>
</organism>
<proteinExistence type="predicted"/>
<accession>A0A6A4IPE5</accession>
<feature type="transmembrane region" description="Helical" evidence="1">
    <location>
        <begin position="69"/>
        <end position="95"/>
    </location>
</feature>
<name>A0A6A4IPE5_9AGAR</name>
<sequence length="115" mass="13606">MKYLDICSSYREDVRGRLTNVAKAHMCMRHWILQCLITSLRRVWWTRYPSLCLGVGRWNRRSRRASRNLRGLCFGYVSACSLTLDIGSFFIRVIVRVWFRVRIVLQSFCAVNLCP</sequence>
<keyword evidence="3" id="KW-1185">Reference proteome</keyword>
<protein>
    <submittedName>
        <fullName evidence="2">Uncharacterized protein</fullName>
    </submittedName>
</protein>
<keyword evidence="1" id="KW-0812">Transmembrane</keyword>
<keyword evidence="1" id="KW-0472">Membrane</keyword>
<reference evidence="2" key="1">
    <citation type="journal article" date="2019" name="Environ. Microbiol.">
        <title>Fungal ecological strategies reflected in gene transcription - a case study of two litter decomposers.</title>
        <authorList>
            <person name="Barbi F."/>
            <person name="Kohler A."/>
            <person name="Barry K."/>
            <person name="Baskaran P."/>
            <person name="Daum C."/>
            <person name="Fauchery L."/>
            <person name="Ihrmark K."/>
            <person name="Kuo A."/>
            <person name="LaButti K."/>
            <person name="Lipzen A."/>
            <person name="Morin E."/>
            <person name="Grigoriev I.V."/>
            <person name="Henrissat B."/>
            <person name="Lindahl B."/>
            <person name="Martin F."/>
        </authorList>
    </citation>
    <scope>NUCLEOTIDE SEQUENCE</scope>
    <source>
        <strain evidence="2">JB14</strain>
    </source>
</reference>
<keyword evidence="1" id="KW-1133">Transmembrane helix</keyword>
<dbReference type="EMBL" id="ML769386">
    <property type="protein sequence ID" value="KAE9410175.1"/>
    <property type="molecule type" value="Genomic_DNA"/>
</dbReference>
<evidence type="ECO:0000313" key="2">
    <source>
        <dbReference type="EMBL" id="KAE9410175.1"/>
    </source>
</evidence>
<dbReference type="Proteomes" id="UP000799118">
    <property type="component" value="Unassembled WGS sequence"/>
</dbReference>
<evidence type="ECO:0000313" key="3">
    <source>
        <dbReference type="Proteomes" id="UP000799118"/>
    </source>
</evidence>